<proteinExistence type="predicted"/>
<name>A0A427XWN7_9TREE</name>
<dbReference type="Proteomes" id="UP000279236">
    <property type="component" value="Unassembled WGS sequence"/>
</dbReference>
<evidence type="ECO:0000259" key="1">
    <source>
        <dbReference type="Pfam" id="PF21671"/>
    </source>
</evidence>
<feature type="domain" description="Protein CPL1-like" evidence="1">
    <location>
        <begin position="163"/>
        <end position="213"/>
    </location>
</feature>
<dbReference type="EMBL" id="RSCE01000004">
    <property type="protein sequence ID" value="RSH83191.1"/>
    <property type="molecule type" value="Genomic_DNA"/>
</dbReference>
<dbReference type="InterPro" id="IPR048661">
    <property type="entry name" value="CPL1-like"/>
</dbReference>
<keyword evidence="3" id="KW-1185">Reference proteome</keyword>
<dbReference type="InterPro" id="IPR038955">
    <property type="entry name" value="PriA/CPL1_fungi"/>
</dbReference>
<accession>A0A427XWN7</accession>
<dbReference type="OrthoDB" id="439917at2759"/>
<organism evidence="2 3">
    <name type="scientific">Apiotrichum porosum</name>
    <dbReference type="NCBI Taxonomy" id="105984"/>
    <lineage>
        <taxon>Eukaryota</taxon>
        <taxon>Fungi</taxon>
        <taxon>Dikarya</taxon>
        <taxon>Basidiomycota</taxon>
        <taxon>Agaricomycotina</taxon>
        <taxon>Tremellomycetes</taxon>
        <taxon>Trichosporonales</taxon>
        <taxon>Trichosporonaceae</taxon>
        <taxon>Apiotrichum</taxon>
    </lineage>
</organism>
<dbReference type="RefSeq" id="XP_028477143.1">
    <property type="nucleotide sequence ID" value="XM_028622251.1"/>
</dbReference>
<dbReference type="STRING" id="105984.A0A427XWN7"/>
<dbReference type="PANTHER" id="PTHR35192">
    <property type="entry name" value="PROTEIN, PUTATIVE-RELATED"/>
    <property type="match status" value="1"/>
</dbReference>
<gene>
    <name evidence="2" type="ORF">EHS24_006851</name>
</gene>
<evidence type="ECO:0000313" key="3">
    <source>
        <dbReference type="Proteomes" id="UP000279236"/>
    </source>
</evidence>
<dbReference type="GeneID" id="39591394"/>
<dbReference type="PANTHER" id="PTHR35192:SF2">
    <property type="entry name" value="APPLE DOMAIN-CONTAINING PROTEIN"/>
    <property type="match status" value="1"/>
</dbReference>
<protein>
    <recommendedName>
        <fullName evidence="1">Protein CPL1-like domain-containing protein</fullName>
    </recommendedName>
</protein>
<dbReference type="Pfam" id="PF21671">
    <property type="entry name" value="CPL1-like"/>
    <property type="match status" value="1"/>
</dbReference>
<comment type="caution">
    <text evidence="2">The sequence shown here is derived from an EMBL/GenBank/DDBJ whole genome shotgun (WGS) entry which is preliminary data.</text>
</comment>
<evidence type="ECO:0000313" key="2">
    <source>
        <dbReference type="EMBL" id="RSH83191.1"/>
    </source>
</evidence>
<reference evidence="2 3" key="1">
    <citation type="submission" date="2018-11" db="EMBL/GenBank/DDBJ databases">
        <title>Genome sequence of Apiotrichum porosum DSM 27194.</title>
        <authorList>
            <person name="Aliyu H."/>
            <person name="Gorte O."/>
            <person name="Ochsenreither K."/>
        </authorList>
    </citation>
    <scope>NUCLEOTIDE SEQUENCE [LARGE SCALE GENOMIC DNA]</scope>
    <source>
        <strain evidence="2 3">DSM 27194</strain>
    </source>
</reference>
<sequence>MKNGCVCSGYQDSHPNHNGGKKTTVFYDSSSGWCWSNNKLKSECGGKDWTHDFDQGIDNGFVNGAAAHALCKAKGIKGSCRDHYTEQFTNSKSASDCDNCNFSEGQIRDGCNCAWKCDNGYVKCGNKCQRGHNCPSKGHWKAREFVLACTRGTVQCPTPNGGYECLDTQSDLEACGGCPGSDSSVDCSAMPNVRNVQCVDGQCQISSCLRGSTLIDGQCL</sequence>
<dbReference type="AlphaFoldDB" id="A0A427XWN7"/>